<dbReference type="Proteomes" id="UP000712600">
    <property type="component" value="Unassembled WGS sequence"/>
</dbReference>
<evidence type="ECO:0000313" key="1">
    <source>
        <dbReference type="EMBL" id="KAF3490321.1"/>
    </source>
</evidence>
<evidence type="ECO:0008006" key="3">
    <source>
        <dbReference type="Google" id="ProtNLM"/>
    </source>
</evidence>
<protein>
    <recommendedName>
        <fullName evidence="3">F-box domain-containing protein</fullName>
    </recommendedName>
</protein>
<gene>
    <name evidence="1" type="ORF">F2Q69_00052894</name>
</gene>
<evidence type="ECO:0000313" key="2">
    <source>
        <dbReference type="Proteomes" id="UP000712600"/>
    </source>
</evidence>
<dbReference type="EMBL" id="QGKX02002183">
    <property type="protein sequence ID" value="KAF3490321.1"/>
    <property type="molecule type" value="Genomic_DNA"/>
</dbReference>
<name>A0A8S9N4A8_BRACR</name>
<comment type="caution">
    <text evidence="1">The sequence shown here is derived from an EMBL/GenBank/DDBJ whole genome shotgun (WGS) entry which is preliminary data.</text>
</comment>
<sequence length="393" mass="44355">MAGQHLPNLPDEIVCKIIGLVGEDSIWHHGPFLRAGKRGFSLVHEPSVLQTCNVTPMLINLEIRLGGKFRESLLECVSDGNTEAVYYEGLYATTFDVEHAINVLEPNVPTHALSTLDVGVFNVCLGKDKEASKVFLEFAAIHDKLRSDAILELTDELEWRLTLFLAPHLNSYPLTFKFPDDEVIKSPKCLYGHDYTKYLVDHSRFGHSSSGVPVYLPGQLLPNLPDEIVCKIIGLVGEDSIWHLGPFLRAGKRGFALVHEPSVLQTCNVTPMLINLEIRLGGKFRESLLECVSAAEAVYYEDKEASKFSLEFAAIHDKLRSDAILELTDELEWRLTLFLAPHLNSYPLTFKFPDDEVIKSPKCLYGHDYTKYLEGSCKNYRLFWIYSNIAHML</sequence>
<organism evidence="1 2">
    <name type="scientific">Brassica cretica</name>
    <name type="common">Mustard</name>
    <dbReference type="NCBI Taxonomy" id="69181"/>
    <lineage>
        <taxon>Eukaryota</taxon>
        <taxon>Viridiplantae</taxon>
        <taxon>Streptophyta</taxon>
        <taxon>Embryophyta</taxon>
        <taxon>Tracheophyta</taxon>
        <taxon>Spermatophyta</taxon>
        <taxon>Magnoliopsida</taxon>
        <taxon>eudicotyledons</taxon>
        <taxon>Gunneridae</taxon>
        <taxon>Pentapetalae</taxon>
        <taxon>rosids</taxon>
        <taxon>malvids</taxon>
        <taxon>Brassicales</taxon>
        <taxon>Brassicaceae</taxon>
        <taxon>Brassiceae</taxon>
        <taxon>Brassica</taxon>
    </lineage>
</organism>
<accession>A0A8S9N4A8</accession>
<dbReference type="AlphaFoldDB" id="A0A8S9N4A8"/>
<reference evidence="1" key="1">
    <citation type="submission" date="2019-12" db="EMBL/GenBank/DDBJ databases">
        <title>Genome sequencing and annotation of Brassica cretica.</title>
        <authorList>
            <person name="Studholme D.J."/>
            <person name="Sarris P."/>
        </authorList>
    </citation>
    <scope>NUCLEOTIDE SEQUENCE</scope>
    <source>
        <strain evidence="1">PFS-109/04</strain>
        <tissue evidence="1">Leaf</tissue>
    </source>
</reference>
<proteinExistence type="predicted"/>